<comment type="similarity">
    <text evidence="2 5">Belongs to the acyl-CoA dehydrogenase family.</text>
</comment>
<dbReference type="Pfam" id="PF02770">
    <property type="entry name" value="Acyl-CoA_dh_M"/>
    <property type="match status" value="1"/>
</dbReference>
<evidence type="ECO:0000259" key="7">
    <source>
        <dbReference type="Pfam" id="PF02770"/>
    </source>
</evidence>
<sequence>MENSLMEYICFLKKNGLDAQASAFDQSKETPFDLIEDLSERGFIGVGFPTAIGGAGGNFEDHLALIQELSTSFPALSSIFLTQSSFAVWPLYRFGTESQKKTYLDQLIKGEIWGSFALNEVGSGSQLSEIRTTAIEHENYWLINGAKATISNAPISELFLVASKVELLNGEKGYGIFLIEKETPGLTISPAPEEVGLHALPVADIQFKEIRVPKDNILSGDVVSEKQVEMVFNRIRLAIAAQSIGIAQGAFTKGLEYVTKERKFGLRLINLLECQRVLSETATDIEAAESYLKNTDTNEYTDTIQVAKIKLFCTEASIKTTEALMAMTGGYGYTRNNHIERFSRDAQVTALYGGSADAQKFIISRTWLQSIEKNGNG</sequence>
<dbReference type="OrthoDB" id="9802447at2"/>
<dbReference type="GO" id="GO:0003995">
    <property type="term" value="F:acyl-CoA dehydrogenase activity"/>
    <property type="evidence" value="ECO:0007669"/>
    <property type="project" value="TreeGrafter"/>
</dbReference>
<dbReference type="InterPro" id="IPR046373">
    <property type="entry name" value="Acyl-CoA_Oxase/DH_mid-dom_sf"/>
</dbReference>
<dbReference type="Gene3D" id="2.40.110.10">
    <property type="entry name" value="Butyryl-CoA Dehydrogenase, subunit A, domain 2"/>
    <property type="match status" value="1"/>
</dbReference>
<dbReference type="Pfam" id="PF02771">
    <property type="entry name" value="Acyl-CoA_dh_N"/>
    <property type="match status" value="1"/>
</dbReference>
<proteinExistence type="inferred from homology"/>
<feature type="domain" description="Acyl-CoA oxidase/dehydrogenase middle" evidence="7">
    <location>
        <begin position="115"/>
        <end position="209"/>
    </location>
</feature>
<dbReference type="SUPFAM" id="SSF56645">
    <property type="entry name" value="Acyl-CoA dehydrogenase NM domain-like"/>
    <property type="match status" value="1"/>
</dbReference>
<dbReference type="InterPro" id="IPR009075">
    <property type="entry name" value="AcylCo_DH/oxidase_C"/>
</dbReference>
<dbReference type="GO" id="GO:0050660">
    <property type="term" value="F:flavin adenine dinucleotide binding"/>
    <property type="evidence" value="ECO:0007669"/>
    <property type="project" value="InterPro"/>
</dbReference>
<evidence type="ECO:0000259" key="8">
    <source>
        <dbReference type="Pfam" id="PF02771"/>
    </source>
</evidence>
<reference evidence="10" key="2">
    <citation type="submission" date="2017-05" db="EMBL/GenBank/DDBJ databases">
        <authorList>
            <consortium name="The Broad Institute Genomics Platform"/>
            <consortium name="The Broad Institute Genomic Center for Infectious Diseases"/>
            <person name="Earl A."/>
            <person name="Manson A."/>
            <person name="Schwartman J."/>
            <person name="Gilmore M."/>
            <person name="Abouelleil A."/>
            <person name="Cao P."/>
            <person name="Chapman S."/>
            <person name="Cusick C."/>
            <person name="Shea T."/>
            <person name="Young S."/>
            <person name="Neafsey D."/>
            <person name="Nusbaum C."/>
            <person name="Birren B."/>
        </authorList>
    </citation>
    <scope>NUCLEOTIDE SEQUENCE</scope>
    <source>
        <strain evidence="10">9E7_DIV0242</strain>
    </source>
</reference>
<keyword evidence="5" id="KW-0560">Oxidoreductase</keyword>
<dbReference type="PIRSF" id="PIRSF016578">
    <property type="entry name" value="HsaA"/>
    <property type="match status" value="1"/>
</dbReference>
<dbReference type="AlphaFoldDB" id="A0A242JV73"/>
<feature type="domain" description="Acyl-CoA dehydrogenase/oxidase N-terminal" evidence="8">
    <location>
        <begin position="18"/>
        <end position="111"/>
    </location>
</feature>
<dbReference type="SUPFAM" id="SSF47203">
    <property type="entry name" value="Acyl-CoA dehydrogenase C-terminal domain-like"/>
    <property type="match status" value="1"/>
</dbReference>
<dbReference type="EMBL" id="NGMM01000015">
    <property type="protein sequence ID" value="OTP06794.1"/>
    <property type="molecule type" value="Genomic_DNA"/>
</dbReference>
<evidence type="ECO:0000259" key="6">
    <source>
        <dbReference type="Pfam" id="PF00441"/>
    </source>
</evidence>
<organism evidence="9">
    <name type="scientific">Candidatus Enterococcus clewellii</name>
    <dbReference type="NCBI Taxonomy" id="1834193"/>
    <lineage>
        <taxon>Bacteria</taxon>
        <taxon>Bacillati</taxon>
        <taxon>Bacillota</taxon>
        <taxon>Bacilli</taxon>
        <taxon>Lactobacillales</taxon>
        <taxon>Enterococcaceae</taxon>
        <taxon>Enterococcus</taxon>
    </lineage>
</organism>
<comment type="cofactor">
    <cofactor evidence="1 5">
        <name>FAD</name>
        <dbReference type="ChEBI" id="CHEBI:57692"/>
    </cofactor>
</comment>
<evidence type="ECO:0000313" key="11">
    <source>
        <dbReference type="Proteomes" id="UP000195141"/>
    </source>
</evidence>
<evidence type="ECO:0008006" key="12">
    <source>
        <dbReference type="Google" id="ProtNLM"/>
    </source>
</evidence>
<protein>
    <recommendedName>
        <fullName evidence="12">Acyl-CoA dehydrogenase</fullName>
    </recommendedName>
</protein>
<evidence type="ECO:0000313" key="10">
    <source>
        <dbReference type="EMBL" id="WYJ91265.1"/>
    </source>
</evidence>
<keyword evidence="3 5" id="KW-0285">Flavoprotein</keyword>
<accession>A0A242JV73</accession>
<dbReference type="Gene3D" id="1.10.540.10">
    <property type="entry name" value="Acyl-CoA dehydrogenase/oxidase, N-terminal domain"/>
    <property type="match status" value="1"/>
</dbReference>
<dbReference type="InterPro" id="IPR036250">
    <property type="entry name" value="AcylCo_DH-like_C"/>
</dbReference>
<reference evidence="10" key="3">
    <citation type="submission" date="2024-03" db="EMBL/GenBank/DDBJ databases">
        <title>The Genome Sequence of Enterococcus sp. DIV0242b.</title>
        <authorList>
            <consortium name="The Broad Institute Genomics Platform"/>
            <consortium name="The Broad Institute Microbial Omics Core"/>
            <consortium name="The Broad Institute Genomic Center for Infectious Diseases"/>
            <person name="Earl A."/>
            <person name="Manson A."/>
            <person name="Gilmore M."/>
            <person name="Schwartman J."/>
            <person name="Shea T."/>
            <person name="Abouelleil A."/>
            <person name="Cao P."/>
            <person name="Chapman S."/>
            <person name="Cusick C."/>
            <person name="Young S."/>
            <person name="Neafsey D."/>
            <person name="Nusbaum C."/>
            <person name="Birren B."/>
        </authorList>
    </citation>
    <scope>NUCLEOTIDE SEQUENCE</scope>
    <source>
        <strain evidence="10">9E7_DIV0242</strain>
    </source>
</reference>
<evidence type="ECO:0000256" key="3">
    <source>
        <dbReference type="ARBA" id="ARBA00022630"/>
    </source>
</evidence>
<dbReference type="PANTHER" id="PTHR43884">
    <property type="entry name" value="ACYL-COA DEHYDROGENASE"/>
    <property type="match status" value="1"/>
</dbReference>
<dbReference type="InterPro" id="IPR009100">
    <property type="entry name" value="AcylCoA_DH/oxidase_NM_dom_sf"/>
</dbReference>
<evidence type="ECO:0000256" key="5">
    <source>
        <dbReference type="RuleBase" id="RU362125"/>
    </source>
</evidence>
<evidence type="ECO:0000256" key="1">
    <source>
        <dbReference type="ARBA" id="ARBA00001974"/>
    </source>
</evidence>
<dbReference type="InterPro" id="IPR037069">
    <property type="entry name" value="AcylCoA_DH/ox_N_sf"/>
</dbReference>
<dbReference type="Pfam" id="PF00441">
    <property type="entry name" value="Acyl-CoA_dh_1"/>
    <property type="match status" value="1"/>
</dbReference>
<dbReference type="Gene3D" id="1.20.140.10">
    <property type="entry name" value="Butyryl-CoA Dehydrogenase, subunit A, domain 3"/>
    <property type="match status" value="1"/>
</dbReference>
<dbReference type="Proteomes" id="UP000195141">
    <property type="component" value="Chromosome"/>
</dbReference>
<gene>
    <name evidence="10" type="ORF">A5888_003033</name>
    <name evidence="9" type="ORF">A5888_004167</name>
</gene>
<dbReference type="InterPro" id="IPR006091">
    <property type="entry name" value="Acyl-CoA_Oxase/DH_mid-dom"/>
</dbReference>
<name>A0A242JV73_9ENTE</name>
<reference evidence="9" key="1">
    <citation type="submission" date="2017-05" db="EMBL/GenBank/DDBJ databases">
        <title>The Genome Sequence of Enterococcus sp. 9E7_DIV0242.</title>
        <authorList>
            <consortium name="The Broad Institute Genomics Platform"/>
            <consortium name="The Broad Institute Genomic Center for Infectious Diseases"/>
            <person name="Earl A."/>
            <person name="Manson A."/>
            <person name="Schwartman J."/>
            <person name="Gilmore M."/>
            <person name="Abouelleil A."/>
            <person name="Cao P."/>
            <person name="Chapman S."/>
            <person name="Cusick C."/>
            <person name="Shea T."/>
            <person name="Young S."/>
            <person name="Neafsey D."/>
            <person name="Nusbaum C."/>
            <person name="Birren B."/>
        </authorList>
    </citation>
    <scope>NUCLEOTIDE SEQUENCE [LARGE SCALE GENOMIC DNA]</scope>
    <source>
        <strain evidence="9">9E7_DIV0242</strain>
    </source>
</reference>
<keyword evidence="4 5" id="KW-0274">FAD</keyword>
<evidence type="ECO:0000313" key="9">
    <source>
        <dbReference type="EMBL" id="OTP06794.1"/>
    </source>
</evidence>
<dbReference type="PANTHER" id="PTHR43884:SF12">
    <property type="entry name" value="ISOVALERYL-COA DEHYDROGENASE, MITOCHONDRIAL-RELATED"/>
    <property type="match status" value="1"/>
</dbReference>
<dbReference type="EMBL" id="CP147247">
    <property type="protein sequence ID" value="WYJ91265.1"/>
    <property type="molecule type" value="Genomic_DNA"/>
</dbReference>
<evidence type="ECO:0000256" key="2">
    <source>
        <dbReference type="ARBA" id="ARBA00009347"/>
    </source>
</evidence>
<evidence type="ECO:0000256" key="4">
    <source>
        <dbReference type="ARBA" id="ARBA00022827"/>
    </source>
</evidence>
<keyword evidence="11" id="KW-1185">Reference proteome</keyword>
<dbReference type="InterPro" id="IPR013786">
    <property type="entry name" value="AcylCoA_DH/ox_N"/>
</dbReference>
<dbReference type="RefSeq" id="WP_086351127.1">
    <property type="nucleotide sequence ID" value="NZ_CP147247.1"/>
</dbReference>
<feature type="domain" description="Acyl-CoA dehydrogenase/oxidase C-terminal" evidence="6">
    <location>
        <begin position="229"/>
        <end position="366"/>
    </location>
</feature>